<feature type="signal peptide" evidence="4">
    <location>
        <begin position="1"/>
        <end position="20"/>
    </location>
</feature>
<gene>
    <name evidence="6" type="ORF">COW36_08575</name>
</gene>
<feature type="chain" id="PRO_5014663285" description="Leucine-binding protein domain-containing protein" evidence="4">
    <location>
        <begin position="21"/>
        <end position="388"/>
    </location>
</feature>
<protein>
    <recommendedName>
        <fullName evidence="5">Leucine-binding protein domain-containing protein</fullName>
    </recommendedName>
</protein>
<dbReference type="AlphaFoldDB" id="A0A2M7G699"/>
<keyword evidence="2 4" id="KW-0732">Signal</keyword>
<evidence type="ECO:0000313" key="7">
    <source>
        <dbReference type="Proteomes" id="UP000231019"/>
    </source>
</evidence>
<feature type="region of interest" description="Disordered" evidence="3">
    <location>
        <begin position="357"/>
        <end position="388"/>
    </location>
</feature>
<evidence type="ECO:0000313" key="6">
    <source>
        <dbReference type="EMBL" id="PIW17541.1"/>
    </source>
</evidence>
<evidence type="ECO:0000256" key="2">
    <source>
        <dbReference type="ARBA" id="ARBA00022729"/>
    </source>
</evidence>
<dbReference type="InterPro" id="IPR051010">
    <property type="entry name" value="BCAA_transport"/>
</dbReference>
<dbReference type="Proteomes" id="UP000231019">
    <property type="component" value="Unassembled WGS sequence"/>
</dbReference>
<dbReference type="SUPFAM" id="SSF53822">
    <property type="entry name" value="Periplasmic binding protein-like I"/>
    <property type="match status" value="1"/>
</dbReference>
<evidence type="ECO:0000256" key="1">
    <source>
        <dbReference type="ARBA" id="ARBA00010062"/>
    </source>
</evidence>
<dbReference type="InterPro" id="IPR028081">
    <property type="entry name" value="Leu-bd"/>
</dbReference>
<comment type="caution">
    <text evidence="6">The sequence shown here is derived from an EMBL/GenBank/DDBJ whole genome shotgun (WGS) entry which is preliminary data.</text>
</comment>
<dbReference type="EMBL" id="PFFQ01000023">
    <property type="protein sequence ID" value="PIW17541.1"/>
    <property type="molecule type" value="Genomic_DNA"/>
</dbReference>
<evidence type="ECO:0000259" key="5">
    <source>
        <dbReference type="Pfam" id="PF13458"/>
    </source>
</evidence>
<reference evidence="6 7" key="1">
    <citation type="submission" date="2017-09" db="EMBL/GenBank/DDBJ databases">
        <title>Depth-based differentiation of microbial function through sediment-hosted aquifers and enrichment of novel symbionts in the deep terrestrial subsurface.</title>
        <authorList>
            <person name="Probst A.J."/>
            <person name="Ladd B."/>
            <person name="Jarett J.K."/>
            <person name="Geller-Mcgrath D.E."/>
            <person name="Sieber C.M."/>
            <person name="Emerson J.B."/>
            <person name="Anantharaman K."/>
            <person name="Thomas B.C."/>
            <person name="Malmstrom R."/>
            <person name="Stieglmeier M."/>
            <person name="Klingl A."/>
            <person name="Woyke T."/>
            <person name="Ryan C.M."/>
            <person name="Banfield J.F."/>
        </authorList>
    </citation>
    <scope>NUCLEOTIDE SEQUENCE [LARGE SCALE GENOMIC DNA]</scope>
    <source>
        <strain evidence="6">CG17_big_fil_post_rev_8_21_14_2_50_48_46</strain>
    </source>
</reference>
<evidence type="ECO:0000256" key="3">
    <source>
        <dbReference type="SAM" id="MobiDB-lite"/>
    </source>
</evidence>
<comment type="similarity">
    <text evidence="1">Belongs to the leucine-binding protein family.</text>
</comment>
<dbReference type="InterPro" id="IPR028082">
    <property type="entry name" value="Peripla_BP_I"/>
</dbReference>
<evidence type="ECO:0000256" key="4">
    <source>
        <dbReference type="SAM" id="SignalP"/>
    </source>
</evidence>
<dbReference type="PANTHER" id="PTHR30483:SF6">
    <property type="entry name" value="PERIPLASMIC BINDING PROTEIN OF ABC TRANSPORTER FOR NATURAL AMINO ACIDS"/>
    <property type="match status" value="1"/>
</dbReference>
<dbReference type="Pfam" id="PF13458">
    <property type="entry name" value="Peripla_BP_6"/>
    <property type="match status" value="1"/>
</dbReference>
<accession>A0A2M7G699</accession>
<name>A0A2M7G699_9BACT</name>
<organism evidence="6 7">
    <name type="scientific">bacterium (Candidatus Blackallbacteria) CG17_big_fil_post_rev_8_21_14_2_50_48_46</name>
    <dbReference type="NCBI Taxonomy" id="2014261"/>
    <lineage>
        <taxon>Bacteria</taxon>
        <taxon>Candidatus Blackallbacteria</taxon>
    </lineage>
</organism>
<feature type="domain" description="Leucine-binding protein" evidence="5">
    <location>
        <begin position="27"/>
        <end position="311"/>
    </location>
</feature>
<dbReference type="CDD" id="cd06268">
    <property type="entry name" value="PBP1_ABC_transporter_LIVBP-like"/>
    <property type="match status" value="1"/>
</dbReference>
<dbReference type="PANTHER" id="PTHR30483">
    <property type="entry name" value="LEUCINE-SPECIFIC-BINDING PROTEIN"/>
    <property type="match status" value="1"/>
</dbReference>
<feature type="compositionally biased region" description="Basic residues" evidence="3">
    <location>
        <begin position="378"/>
        <end position="388"/>
    </location>
</feature>
<proteinExistence type="inferred from homology"/>
<dbReference type="Gene3D" id="3.40.50.2300">
    <property type="match status" value="2"/>
</dbReference>
<sequence length="388" mass="43028">MKLSCLKWAALLPLILNLNACFPQNSINLSVSIPLTGPEAPRGQSIVNALLLAVEEINQSGGIAGNTISLNIRDHRGDPTLARENSRDLLKLNSKGLFFLAGAEISQEILPHYLEKKLLVLAPGRIQLENPGTAHGIMQNLANPDQEAQSLINYLVKSGYKRFAIVTEPESLFARALQKAYQRQLNFFQLKTVSQIIQNSEPSLKNIQNLLENETEVILYAGGYSGAAQWAQNLSNLNLNLVLAGPQDLFDKEFIRQAGKSNVQNVLTVFPDMETPEEFSKKYRSRFGETSPLATLTYLSAHQLFTALKASPQAPEVFLSAQKFSPGQAFLHPPMARLPENYLVLWQPDSLGQFKKLPSPQRPLLQKSGILLGEKGRNRVQKRPAAKR</sequence>